<dbReference type="InterPro" id="IPR009057">
    <property type="entry name" value="Homeodomain-like_sf"/>
</dbReference>
<dbReference type="Pfam" id="PF00440">
    <property type="entry name" value="TetR_N"/>
    <property type="match status" value="1"/>
</dbReference>
<feature type="DNA-binding region" description="H-T-H motif" evidence="4">
    <location>
        <begin position="28"/>
        <end position="47"/>
    </location>
</feature>
<keyword evidence="2 4" id="KW-0238">DNA-binding</keyword>
<dbReference type="EMBL" id="FNVA01000005">
    <property type="protein sequence ID" value="SEG43662.1"/>
    <property type="molecule type" value="Genomic_DNA"/>
</dbReference>
<dbReference type="Gene3D" id="1.10.357.10">
    <property type="entry name" value="Tetracycline Repressor, domain 2"/>
    <property type="match status" value="1"/>
</dbReference>
<name>A0A1H6A5L2_9BACT</name>
<dbReference type="Pfam" id="PF16925">
    <property type="entry name" value="TetR_C_13"/>
    <property type="match status" value="1"/>
</dbReference>
<evidence type="ECO:0000259" key="5">
    <source>
        <dbReference type="PROSITE" id="PS50977"/>
    </source>
</evidence>
<dbReference type="PANTHER" id="PTHR47506:SF3">
    <property type="entry name" value="HTH-TYPE TRANSCRIPTIONAL REGULATOR LMRA"/>
    <property type="match status" value="1"/>
</dbReference>
<protein>
    <submittedName>
        <fullName evidence="6">Transcriptional regulator, TetR family</fullName>
    </submittedName>
</protein>
<evidence type="ECO:0000256" key="4">
    <source>
        <dbReference type="PROSITE-ProRule" id="PRU00335"/>
    </source>
</evidence>
<keyword evidence="3" id="KW-0804">Transcription</keyword>
<gene>
    <name evidence="6" type="ORF">SAMN05421819_2927</name>
</gene>
<sequence length="201" mass="22206">MRKGEVTRQHIIEEAAALFNRRGYAGCALREIMEATGLEKGGIYRHFNSKEEIAAEAFDYAWGQAFAVRTRGMDEIDDAVDKLRRHVANFTEKTGFPGGCPVLNTSTDADDGNPVLRERVRGAVKRWRAMIVGIVEQGQAAGSVRETFDPQEVATRIIGALEGAVMLARIERNQAVLHSTHALLDSWLLSEVRASGKVRRG</sequence>
<dbReference type="InterPro" id="IPR036271">
    <property type="entry name" value="Tet_transcr_reg_TetR-rel_C_sf"/>
</dbReference>
<dbReference type="PROSITE" id="PS50977">
    <property type="entry name" value="HTH_TETR_2"/>
    <property type="match status" value="1"/>
</dbReference>
<evidence type="ECO:0000256" key="1">
    <source>
        <dbReference type="ARBA" id="ARBA00023015"/>
    </source>
</evidence>
<evidence type="ECO:0000313" key="7">
    <source>
        <dbReference type="Proteomes" id="UP000236728"/>
    </source>
</evidence>
<dbReference type="InterPro" id="IPR011075">
    <property type="entry name" value="TetR_C"/>
</dbReference>
<dbReference type="SUPFAM" id="SSF48498">
    <property type="entry name" value="Tetracyclin repressor-like, C-terminal domain"/>
    <property type="match status" value="1"/>
</dbReference>
<organism evidence="6 7">
    <name type="scientific">Bryocella elongata</name>
    <dbReference type="NCBI Taxonomy" id="863522"/>
    <lineage>
        <taxon>Bacteria</taxon>
        <taxon>Pseudomonadati</taxon>
        <taxon>Acidobacteriota</taxon>
        <taxon>Terriglobia</taxon>
        <taxon>Terriglobales</taxon>
        <taxon>Acidobacteriaceae</taxon>
        <taxon>Bryocella</taxon>
    </lineage>
</organism>
<evidence type="ECO:0000256" key="3">
    <source>
        <dbReference type="ARBA" id="ARBA00023163"/>
    </source>
</evidence>
<accession>A0A1H6A5L2</accession>
<reference evidence="6 7" key="1">
    <citation type="submission" date="2016-10" db="EMBL/GenBank/DDBJ databases">
        <authorList>
            <person name="de Groot N.N."/>
        </authorList>
    </citation>
    <scope>NUCLEOTIDE SEQUENCE [LARGE SCALE GENOMIC DNA]</scope>
    <source>
        <strain evidence="6 7">DSM 22489</strain>
    </source>
</reference>
<keyword evidence="1" id="KW-0805">Transcription regulation</keyword>
<dbReference type="InterPro" id="IPR001647">
    <property type="entry name" value="HTH_TetR"/>
</dbReference>
<dbReference type="AlphaFoldDB" id="A0A1H6A5L2"/>
<evidence type="ECO:0000256" key="2">
    <source>
        <dbReference type="ARBA" id="ARBA00023125"/>
    </source>
</evidence>
<evidence type="ECO:0000313" key="6">
    <source>
        <dbReference type="EMBL" id="SEG43662.1"/>
    </source>
</evidence>
<dbReference type="PRINTS" id="PR00455">
    <property type="entry name" value="HTHTETR"/>
</dbReference>
<dbReference type="PANTHER" id="PTHR47506">
    <property type="entry name" value="TRANSCRIPTIONAL REGULATORY PROTEIN"/>
    <property type="match status" value="1"/>
</dbReference>
<dbReference type="Proteomes" id="UP000236728">
    <property type="component" value="Unassembled WGS sequence"/>
</dbReference>
<feature type="domain" description="HTH tetR-type" evidence="5">
    <location>
        <begin position="5"/>
        <end position="65"/>
    </location>
</feature>
<dbReference type="RefSeq" id="WP_235011610.1">
    <property type="nucleotide sequence ID" value="NZ_FNVA01000005.1"/>
</dbReference>
<proteinExistence type="predicted"/>
<dbReference type="GO" id="GO:0003677">
    <property type="term" value="F:DNA binding"/>
    <property type="evidence" value="ECO:0007669"/>
    <property type="project" value="UniProtKB-UniRule"/>
</dbReference>
<dbReference type="SUPFAM" id="SSF46689">
    <property type="entry name" value="Homeodomain-like"/>
    <property type="match status" value="1"/>
</dbReference>
<keyword evidence="7" id="KW-1185">Reference proteome</keyword>